<dbReference type="AlphaFoldDB" id="A0A2G5BH07"/>
<evidence type="ECO:0000313" key="1">
    <source>
        <dbReference type="EMBL" id="PIA18285.1"/>
    </source>
</evidence>
<dbReference type="GO" id="GO:0005868">
    <property type="term" value="C:cytoplasmic dynein complex"/>
    <property type="evidence" value="ECO:0007669"/>
    <property type="project" value="TreeGrafter"/>
</dbReference>
<name>A0A2G5BH07_COERN</name>
<dbReference type="GO" id="GO:0005737">
    <property type="term" value="C:cytoplasm"/>
    <property type="evidence" value="ECO:0007669"/>
    <property type="project" value="TreeGrafter"/>
</dbReference>
<accession>A0A2G5BH07</accession>
<dbReference type="STRING" id="763665.A0A2G5BH07"/>
<dbReference type="CDD" id="cd21455">
    <property type="entry name" value="DLC-like_DYNLT1_DYNLT3"/>
    <property type="match status" value="1"/>
</dbReference>
<dbReference type="InterPro" id="IPR038586">
    <property type="entry name" value="Tctex-1-like_sf"/>
</dbReference>
<dbReference type="EMBL" id="KZ303490">
    <property type="protein sequence ID" value="PIA18285.1"/>
    <property type="molecule type" value="Genomic_DNA"/>
</dbReference>
<dbReference type="PANTHER" id="PTHR21255">
    <property type="entry name" value="T-COMPLEX-ASSOCIATED-TESTIS-EXPRESSED 1/ DYNEIN LIGHT CHAIN"/>
    <property type="match status" value="1"/>
</dbReference>
<dbReference type="OrthoDB" id="10059120at2759"/>
<organism evidence="1 2">
    <name type="scientific">Coemansia reversa (strain ATCC 12441 / NRRL 1564)</name>
    <dbReference type="NCBI Taxonomy" id="763665"/>
    <lineage>
        <taxon>Eukaryota</taxon>
        <taxon>Fungi</taxon>
        <taxon>Fungi incertae sedis</taxon>
        <taxon>Zoopagomycota</taxon>
        <taxon>Kickxellomycotina</taxon>
        <taxon>Kickxellomycetes</taxon>
        <taxon>Kickxellales</taxon>
        <taxon>Kickxellaceae</taxon>
        <taxon>Coemansia</taxon>
    </lineage>
</organism>
<dbReference type="GO" id="GO:0007018">
    <property type="term" value="P:microtubule-based movement"/>
    <property type="evidence" value="ECO:0007669"/>
    <property type="project" value="TreeGrafter"/>
</dbReference>
<sequence>MTDIGDTATETCGYSSSEVQKYLKAAVDMAIGQDEYQHGMVSEIHQNIVDYASKKINTIRPPSVKVIITCTIVQNTGAGFHIGNATRWDDNTDKLVKYQFQNKSMTIIVNAYLVQS</sequence>
<dbReference type="GO" id="GO:0045505">
    <property type="term" value="F:dynein intermediate chain binding"/>
    <property type="evidence" value="ECO:0007669"/>
    <property type="project" value="TreeGrafter"/>
</dbReference>
<dbReference type="Proteomes" id="UP000242474">
    <property type="component" value="Unassembled WGS sequence"/>
</dbReference>
<dbReference type="Pfam" id="PF03645">
    <property type="entry name" value="Tctex-1"/>
    <property type="match status" value="1"/>
</dbReference>
<protein>
    <recommendedName>
        <fullName evidence="3">Tctex-1</fullName>
    </recommendedName>
</protein>
<keyword evidence="2" id="KW-1185">Reference proteome</keyword>
<proteinExistence type="predicted"/>
<dbReference type="PANTHER" id="PTHR21255:SF4">
    <property type="entry name" value="DYNEIN LIGHT CHAIN TCTEX-TYPE"/>
    <property type="match status" value="1"/>
</dbReference>
<dbReference type="Gene3D" id="3.30.1140.40">
    <property type="entry name" value="Tctex-1"/>
    <property type="match status" value="1"/>
</dbReference>
<evidence type="ECO:0008006" key="3">
    <source>
        <dbReference type="Google" id="ProtNLM"/>
    </source>
</evidence>
<gene>
    <name evidence="1" type="ORF">COEREDRAFT_6529</name>
</gene>
<reference evidence="1 2" key="1">
    <citation type="journal article" date="2015" name="Genome Biol. Evol.">
        <title>Phylogenomic analyses indicate that early fungi evolved digesting cell walls of algal ancestors of land plants.</title>
        <authorList>
            <person name="Chang Y."/>
            <person name="Wang S."/>
            <person name="Sekimoto S."/>
            <person name="Aerts A.L."/>
            <person name="Choi C."/>
            <person name="Clum A."/>
            <person name="LaButti K.M."/>
            <person name="Lindquist E.A."/>
            <person name="Yee Ngan C."/>
            <person name="Ohm R.A."/>
            <person name="Salamov A.A."/>
            <person name="Grigoriev I.V."/>
            <person name="Spatafora J.W."/>
            <person name="Berbee M.L."/>
        </authorList>
    </citation>
    <scope>NUCLEOTIDE SEQUENCE [LARGE SCALE GENOMIC DNA]</scope>
    <source>
        <strain evidence="1 2">NRRL 1564</strain>
    </source>
</reference>
<dbReference type="InterPro" id="IPR005334">
    <property type="entry name" value="Tctex-1-like"/>
</dbReference>
<evidence type="ECO:0000313" key="2">
    <source>
        <dbReference type="Proteomes" id="UP000242474"/>
    </source>
</evidence>